<comment type="caution">
    <text evidence="2">The sequence shown here is derived from an EMBL/GenBank/DDBJ whole genome shotgun (WGS) entry which is preliminary data.</text>
</comment>
<organism evidence="2 3">
    <name type="scientific">Nocardioides luti</name>
    <dbReference type="NCBI Taxonomy" id="2761101"/>
    <lineage>
        <taxon>Bacteria</taxon>
        <taxon>Bacillati</taxon>
        <taxon>Actinomycetota</taxon>
        <taxon>Actinomycetes</taxon>
        <taxon>Propionibacteriales</taxon>
        <taxon>Nocardioidaceae</taxon>
        <taxon>Nocardioides</taxon>
    </lineage>
</organism>
<dbReference type="Proteomes" id="UP000523955">
    <property type="component" value="Unassembled WGS sequence"/>
</dbReference>
<evidence type="ECO:0000256" key="1">
    <source>
        <dbReference type="SAM" id="MobiDB-lite"/>
    </source>
</evidence>
<proteinExistence type="predicted"/>
<name>A0A7X0VD85_9ACTN</name>
<feature type="region of interest" description="Disordered" evidence="1">
    <location>
        <begin position="349"/>
        <end position="368"/>
    </location>
</feature>
<keyword evidence="3" id="KW-1185">Reference proteome</keyword>
<dbReference type="SUPFAM" id="SSF52540">
    <property type="entry name" value="P-loop containing nucleoside triphosphate hydrolases"/>
    <property type="match status" value="1"/>
</dbReference>
<dbReference type="AlphaFoldDB" id="A0A7X0VD85"/>
<dbReference type="EMBL" id="JACKXE010000001">
    <property type="protein sequence ID" value="MBB6629038.1"/>
    <property type="molecule type" value="Genomic_DNA"/>
</dbReference>
<evidence type="ECO:0000313" key="2">
    <source>
        <dbReference type="EMBL" id="MBB6629038.1"/>
    </source>
</evidence>
<dbReference type="RefSeq" id="WP_185254035.1">
    <property type="nucleotide sequence ID" value="NZ_JACKXE010000001.1"/>
</dbReference>
<evidence type="ECO:0000313" key="3">
    <source>
        <dbReference type="Proteomes" id="UP000523955"/>
    </source>
</evidence>
<evidence type="ECO:0008006" key="4">
    <source>
        <dbReference type="Google" id="ProtNLM"/>
    </source>
</evidence>
<accession>A0A7X0VD85</accession>
<reference evidence="2 3" key="1">
    <citation type="submission" date="2020-08" db="EMBL/GenBank/DDBJ databases">
        <authorList>
            <person name="Seo M.-J."/>
        </authorList>
    </citation>
    <scope>NUCLEOTIDE SEQUENCE [LARGE SCALE GENOMIC DNA]</scope>
    <source>
        <strain evidence="2 3">KIGAM211</strain>
    </source>
</reference>
<feature type="compositionally biased region" description="Pro residues" evidence="1">
    <location>
        <begin position="352"/>
        <end position="366"/>
    </location>
</feature>
<gene>
    <name evidence="2" type="ORF">H5V45_17055</name>
</gene>
<dbReference type="InterPro" id="IPR027417">
    <property type="entry name" value="P-loop_NTPase"/>
</dbReference>
<protein>
    <recommendedName>
        <fullName evidence="4">Sulfotransferase family protein</fullName>
    </recommendedName>
</protein>
<sequence>MPGPRPLYLHIGLQKTGTSYLQSIFWRNQERLEEQGLDLVPGSKRGAFHLMLRVRDRYQPELDPPEVSQALERFTTALAEATGSRAWLSQESLAACTPEQIGTLLEACRDREVHVVLTVRDLGRQLPSSWQQALQSGASMEYGAYIERLRRLMEQGATDSRRLHLDPPLVLERWAEHVPPERIHVVTVPPAGGSPTLLLERYCRVLGVDPADLESEVASANRGLGRVQSEVLRRVNADLGPDVKRRQVYGTVGKRYFAVQVLGSQDGPRIKVPERFEAWCREVSDRHIAGMAAAGYAVEGDLGDLRSASASFATDELPPRNREVAASAIKALVVMLTERAERRAEVVLPAPGELPEPAAPPSPPPVRSLAARVRRRLAGAAARGKSH</sequence>
<dbReference type="Gene3D" id="3.40.50.300">
    <property type="entry name" value="P-loop containing nucleotide triphosphate hydrolases"/>
    <property type="match status" value="1"/>
</dbReference>